<dbReference type="EMBL" id="BJFL01000026">
    <property type="protein sequence ID" value="GDY32559.1"/>
    <property type="molecule type" value="Genomic_DNA"/>
</dbReference>
<dbReference type="Proteomes" id="UP000298860">
    <property type="component" value="Unassembled WGS sequence"/>
</dbReference>
<reference evidence="3" key="1">
    <citation type="submission" date="2019-04" db="EMBL/GenBank/DDBJ databases">
        <title>Draft genome sequence of Pseudonocardiaceae bacterium SL3-2-4.</title>
        <authorList>
            <person name="Ningsih F."/>
            <person name="Yokota A."/>
            <person name="Sakai Y."/>
            <person name="Nanatani K."/>
            <person name="Yabe S."/>
            <person name="Oetari A."/>
            <person name="Sjamsuridzal W."/>
        </authorList>
    </citation>
    <scope>NUCLEOTIDE SEQUENCE [LARGE SCALE GENOMIC DNA]</scope>
    <source>
        <strain evidence="3">SL3-2-4</strain>
    </source>
</reference>
<keyword evidence="3" id="KW-1185">Reference proteome</keyword>
<sequence>MFRHTQREPRTRTFLTFLPSVLAAVAAVAAASGCATHQPAESAATAAAPTTAPAGRAVDLALRDGTLVDAQGRALYVNDQERGGVLRCVGPCLDTWIPVAAPRSGAPAGPVPGLGVLHRSDTGLDQLTYLRQPLYEFRDGDAPSGFGGNGVRDTFHGTELTWTVVRITSPGNPTASLDPVR</sequence>
<evidence type="ECO:0000313" key="2">
    <source>
        <dbReference type="EMBL" id="GDY32559.1"/>
    </source>
</evidence>
<dbReference type="PANTHER" id="PTHR39335:SF1">
    <property type="entry name" value="BLL4220 PROTEIN"/>
    <property type="match status" value="1"/>
</dbReference>
<protein>
    <recommendedName>
        <fullName evidence="4">Lipoprotein</fullName>
    </recommendedName>
</protein>
<comment type="caution">
    <text evidence="2">The sequence shown here is derived from an EMBL/GenBank/DDBJ whole genome shotgun (WGS) entry which is preliminary data.</text>
</comment>
<name>A0A4D4JDX9_9PSEU</name>
<evidence type="ECO:0008006" key="4">
    <source>
        <dbReference type="Google" id="ProtNLM"/>
    </source>
</evidence>
<dbReference type="PROSITE" id="PS51257">
    <property type="entry name" value="PROKAR_LIPOPROTEIN"/>
    <property type="match status" value="1"/>
</dbReference>
<dbReference type="AlphaFoldDB" id="A0A4D4JDX9"/>
<evidence type="ECO:0000256" key="1">
    <source>
        <dbReference type="SAM" id="SignalP"/>
    </source>
</evidence>
<gene>
    <name evidence="2" type="ORF">GTS_41920</name>
</gene>
<feature type="chain" id="PRO_5039377988" description="Lipoprotein" evidence="1">
    <location>
        <begin position="30"/>
        <end position="181"/>
    </location>
</feature>
<feature type="signal peptide" evidence="1">
    <location>
        <begin position="1"/>
        <end position="29"/>
    </location>
</feature>
<dbReference type="PANTHER" id="PTHR39335">
    <property type="entry name" value="BLL4220 PROTEIN"/>
    <property type="match status" value="1"/>
</dbReference>
<evidence type="ECO:0000313" key="3">
    <source>
        <dbReference type="Proteomes" id="UP000298860"/>
    </source>
</evidence>
<accession>A0A4D4JDX9</accession>
<proteinExistence type="predicted"/>
<dbReference type="GO" id="GO:0043448">
    <property type="term" value="P:alkane catabolic process"/>
    <property type="evidence" value="ECO:0007669"/>
    <property type="project" value="TreeGrafter"/>
</dbReference>
<organism evidence="2 3">
    <name type="scientific">Gandjariella thermophila</name>
    <dbReference type="NCBI Taxonomy" id="1931992"/>
    <lineage>
        <taxon>Bacteria</taxon>
        <taxon>Bacillati</taxon>
        <taxon>Actinomycetota</taxon>
        <taxon>Actinomycetes</taxon>
        <taxon>Pseudonocardiales</taxon>
        <taxon>Pseudonocardiaceae</taxon>
        <taxon>Gandjariella</taxon>
    </lineage>
</organism>
<keyword evidence="1" id="KW-0732">Signal</keyword>